<organism evidence="2 3">
    <name type="scientific">Siminovitchia sediminis</name>
    <dbReference type="NCBI Taxonomy" id="1274353"/>
    <lineage>
        <taxon>Bacteria</taxon>
        <taxon>Bacillati</taxon>
        <taxon>Bacillota</taxon>
        <taxon>Bacilli</taxon>
        <taxon>Bacillales</taxon>
        <taxon>Bacillaceae</taxon>
        <taxon>Siminovitchia</taxon>
    </lineage>
</organism>
<dbReference type="Proteomes" id="UP001597301">
    <property type="component" value="Unassembled WGS sequence"/>
</dbReference>
<name>A0ABW4KL64_9BACI</name>
<dbReference type="EMBL" id="JBHUEO010000044">
    <property type="protein sequence ID" value="MFD1707787.1"/>
    <property type="molecule type" value="Genomic_DNA"/>
</dbReference>
<feature type="region of interest" description="Disordered" evidence="1">
    <location>
        <begin position="30"/>
        <end position="54"/>
    </location>
</feature>
<evidence type="ECO:0000313" key="2">
    <source>
        <dbReference type="EMBL" id="MFD1707787.1"/>
    </source>
</evidence>
<accession>A0ABW4KL64</accession>
<comment type="caution">
    <text evidence="2">The sequence shown here is derived from an EMBL/GenBank/DDBJ whole genome shotgun (WGS) entry which is preliminary data.</text>
</comment>
<sequence length="54" mass="6131">MEITILLGLIFLLTVVGLFLVYAISSGVKAEENELADRTPDPDRFVEHRQHEHP</sequence>
<evidence type="ECO:0000313" key="3">
    <source>
        <dbReference type="Proteomes" id="UP001597301"/>
    </source>
</evidence>
<reference evidence="3" key="1">
    <citation type="journal article" date="2019" name="Int. J. Syst. Evol. Microbiol.">
        <title>The Global Catalogue of Microorganisms (GCM) 10K type strain sequencing project: providing services to taxonomists for standard genome sequencing and annotation.</title>
        <authorList>
            <consortium name="The Broad Institute Genomics Platform"/>
            <consortium name="The Broad Institute Genome Sequencing Center for Infectious Disease"/>
            <person name="Wu L."/>
            <person name="Ma J."/>
        </authorList>
    </citation>
    <scope>NUCLEOTIDE SEQUENCE [LARGE SCALE GENOMIC DNA]</scope>
    <source>
        <strain evidence="3">CGMCC 1.12295</strain>
    </source>
</reference>
<evidence type="ECO:0000256" key="1">
    <source>
        <dbReference type="SAM" id="MobiDB-lite"/>
    </source>
</evidence>
<keyword evidence="3" id="KW-1185">Reference proteome</keyword>
<gene>
    <name evidence="2" type="ORF">ACFSCZ_13760</name>
</gene>
<dbReference type="RefSeq" id="WP_380774608.1">
    <property type="nucleotide sequence ID" value="NZ_JBHUEO010000044.1"/>
</dbReference>
<proteinExistence type="predicted"/>
<protein>
    <submittedName>
        <fullName evidence="2">Uncharacterized protein</fullName>
    </submittedName>
</protein>